<proteinExistence type="predicted"/>
<protein>
    <recommendedName>
        <fullName evidence="4">Phage tail protein</fullName>
    </recommendedName>
</protein>
<feature type="region of interest" description="Disordered" evidence="1">
    <location>
        <begin position="136"/>
        <end position="164"/>
    </location>
</feature>
<reference evidence="2 3" key="1">
    <citation type="journal article" date="2019" name="Int. J. Syst. Evol. Microbiol.">
        <title>The Global Catalogue of Microorganisms (GCM) 10K type strain sequencing project: providing services to taxonomists for standard genome sequencing and annotation.</title>
        <authorList>
            <consortium name="The Broad Institute Genomics Platform"/>
            <consortium name="The Broad Institute Genome Sequencing Center for Infectious Disease"/>
            <person name="Wu L."/>
            <person name="Ma J."/>
        </authorList>
    </citation>
    <scope>NUCLEOTIDE SEQUENCE [LARGE SCALE GENOMIC DNA]</scope>
    <source>
        <strain evidence="2 3">JCM 15481</strain>
    </source>
</reference>
<gene>
    <name evidence="2" type="ORF">GCM10009802_20320</name>
</gene>
<evidence type="ECO:0008006" key="4">
    <source>
        <dbReference type="Google" id="ProtNLM"/>
    </source>
</evidence>
<keyword evidence="3" id="KW-1185">Reference proteome</keyword>
<dbReference type="Proteomes" id="UP001500443">
    <property type="component" value="Unassembled WGS sequence"/>
</dbReference>
<evidence type="ECO:0000313" key="3">
    <source>
        <dbReference type="Proteomes" id="UP001500443"/>
    </source>
</evidence>
<organism evidence="2 3">
    <name type="scientific">Streptomyces synnematoformans</name>
    <dbReference type="NCBI Taxonomy" id="415721"/>
    <lineage>
        <taxon>Bacteria</taxon>
        <taxon>Bacillati</taxon>
        <taxon>Actinomycetota</taxon>
        <taxon>Actinomycetes</taxon>
        <taxon>Kitasatosporales</taxon>
        <taxon>Streptomycetaceae</taxon>
        <taxon>Streptomyces</taxon>
    </lineage>
</organism>
<sequence>MAASLHRRGVFELSLDGTTYTAYSCAPTAVVLTPEAGDTPDPVEPLCGDLLTGEPGPTSWNMNLTSLMNWESTDSATSSLVLWALENDGATAYYRWQPGPTSKIFSGQVRVVAIPIGGDVGGEYPTQEVEWPMVAKPVTTDPPTPFTVTAEASAPGPDKAPQDG</sequence>
<evidence type="ECO:0000313" key="2">
    <source>
        <dbReference type="EMBL" id="GAA2118603.1"/>
    </source>
</evidence>
<dbReference type="EMBL" id="BAAAPF010000042">
    <property type="protein sequence ID" value="GAA2118603.1"/>
    <property type="molecule type" value="Genomic_DNA"/>
</dbReference>
<comment type="caution">
    <text evidence="2">The sequence shown here is derived from an EMBL/GenBank/DDBJ whole genome shotgun (WGS) entry which is preliminary data.</text>
</comment>
<name>A0ABN2XXN3_9ACTN</name>
<dbReference type="RefSeq" id="WP_344289481.1">
    <property type="nucleotide sequence ID" value="NZ_BAAAPF010000042.1"/>
</dbReference>
<accession>A0ABN2XXN3</accession>
<evidence type="ECO:0000256" key="1">
    <source>
        <dbReference type="SAM" id="MobiDB-lite"/>
    </source>
</evidence>